<dbReference type="CDD" id="cd02511">
    <property type="entry name" value="Beta4Glucosyltransferase"/>
    <property type="match status" value="1"/>
</dbReference>
<keyword evidence="4" id="KW-1185">Reference proteome</keyword>
<evidence type="ECO:0000256" key="1">
    <source>
        <dbReference type="ARBA" id="ARBA00038494"/>
    </source>
</evidence>
<evidence type="ECO:0000313" key="4">
    <source>
        <dbReference type="Proteomes" id="UP000619743"/>
    </source>
</evidence>
<accession>A0A8J2XPR3</accession>
<dbReference type="RefSeq" id="WP_087506086.1">
    <property type="nucleotide sequence ID" value="NZ_BMDX01000012.1"/>
</dbReference>
<dbReference type="OrthoDB" id="9815923at2"/>
<proteinExistence type="inferred from homology"/>
<evidence type="ECO:0000259" key="2">
    <source>
        <dbReference type="Pfam" id="PF00535"/>
    </source>
</evidence>
<dbReference type="InterPro" id="IPR001173">
    <property type="entry name" value="Glyco_trans_2-like"/>
</dbReference>
<dbReference type="Gene3D" id="3.90.550.10">
    <property type="entry name" value="Spore Coat Polysaccharide Biosynthesis Protein SpsA, Chain A"/>
    <property type="match status" value="1"/>
</dbReference>
<comment type="caution">
    <text evidence="3">The sequence shown here is derived from an EMBL/GenBank/DDBJ whole genome shotgun (WGS) entry which is preliminary data.</text>
</comment>
<organism evidence="3 4">
    <name type="scientific">Neiella marina</name>
    <dbReference type="NCBI Taxonomy" id="508461"/>
    <lineage>
        <taxon>Bacteria</taxon>
        <taxon>Pseudomonadati</taxon>
        <taxon>Pseudomonadota</taxon>
        <taxon>Gammaproteobacteria</taxon>
        <taxon>Alteromonadales</taxon>
        <taxon>Echinimonadaceae</taxon>
        <taxon>Neiella</taxon>
    </lineage>
</organism>
<dbReference type="Proteomes" id="UP000619743">
    <property type="component" value="Unassembled WGS sequence"/>
</dbReference>
<dbReference type="SUPFAM" id="SSF53448">
    <property type="entry name" value="Nucleotide-diphospho-sugar transferases"/>
    <property type="match status" value="1"/>
</dbReference>
<comment type="similarity">
    <text evidence="1">Belongs to the glycosyltransferase 2 family. WaaE/KdtX subfamily.</text>
</comment>
<gene>
    <name evidence="3" type="primary">lpsC</name>
    <name evidence="3" type="ORF">GCM10011369_24520</name>
</gene>
<dbReference type="Pfam" id="PF00535">
    <property type="entry name" value="Glycos_transf_2"/>
    <property type="match status" value="1"/>
</dbReference>
<feature type="domain" description="Glycosyltransferase 2-like" evidence="2">
    <location>
        <begin position="11"/>
        <end position="130"/>
    </location>
</feature>
<name>A0A8J2XPR3_9GAMM</name>
<dbReference type="AlphaFoldDB" id="A0A8J2XPR3"/>
<evidence type="ECO:0000313" key="3">
    <source>
        <dbReference type="EMBL" id="GGA81645.1"/>
    </source>
</evidence>
<dbReference type="PANTHER" id="PTHR43630:SF2">
    <property type="entry name" value="GLYCOSYLTRANSFERASE"/>
    <property type="match status" value="1"/>
</dbReference>
<dbReference type="InterPro" id="IPR029044">
    <property type="entry name" value="Nucleotide-diphossugar_trans"/>
</dbReference>
<dbReference type="EMBL" id="BMDX01000012">
    <property type="protein sequence ID" value="GGA81645.1"/>
    <property type="molecule type" value="Genomic_DNA"/>
</dbReference>
<sequence length="268" mass="30248">MNSSSTAPAVSVFIITLNEIEHIEQAIRSVQHLDEIIVVDSGSTDGTVEAAKALGATVVHQDWLGYAKQKHFAMQLCRNQWCFNLDGDEVVPAAVLGEILALVADDQCDAIRVRFEDFFMGSAMHPKSHKRSIVRVYKKDRIEFPLHKSVHENVKVTGRVAKIKGCIHHYGYDSVAKLLGKQNKYSSLRAAEKYAGGKRSRWLKLLLVMPVIFAKSYFLRRMFLSGWRGFIHAVVEAMYAFLKEAKLLELTRVGSSEKEKSWPNGRLK</sequence>
<dbReference type="PANTHER" id="PTHR43630">
    <property type="entry name" value="POLY-BETA-1,6-N-ACETYL-D-GLUCOSAMINE SYNTHASE"/>
    <property type="match status" value="1"/>
</dbReference>
<protein>
    <submittedName>
        <fullName evidence="3">LPS biosynthesis protein</fullName>
    </submittedName>
</protein>
<reference evidence="4" key="1">
    <citation type="journal article" date="2019" name="Int. J. Syst. Evol. Microbiol.">
        <title>The Global Catalogue of Microorganisms (GCM) 10K type strain sequencing project: providing services to taxonomists for standard genome sequencing and annotation.</title>
        <authorList>
            <consortium name="The Broad Institute Genomics Platform"/>
            <consortium name="The Broad Institute Genome Sequencing Center for Infectious Disease"/>
            <person name="Wu L."/>
            <person name="Ma J."/>
        </authorList>
    </citation>
    <scope>NUCLEOTIDE SEQUENCE [LARGE SCALE GENOMIC DNA]</scope>
    <source>
        <strain evidence="4">CGMCC 1.10130</strain>
    </source>
</reference>